<protein>
    <submittedName>
        <fullName evidence="1">Uncharacterized protein</fullName>
    </submittedName>
</protein>
<sequence>MSSPDTFKVLATEIEAIVHNGADVNLVKPYAALKSVNVLGTQKVLRLAVTNVLAKTRVNPVHYISTVDAQQQGHGAAAPGVQSNNITVAANDTAVGGTTGSLCEKMPLTEPPPALGF</sequence>
<evidence type="ECO:0000313" key="2">
    <source>
        <dbReference type="Proteomes" id="UP001163321"/>
    </source>
</evidence>
<gene>
    <name evidence="1" type="ORF">PsorP6_007619</name>
</gene>
<reference evidence="1 2" key="1">
    <citation type="journal article" date="2022" name="bioRxiv">
        <title>The genome of the oomycete Peronosclerospora sorghi, a cosmopolitan pathogen of maize and sorghum, is inflated with dispersed pseudogenes.</title>
        <authorList>
            <person name="Fletcher K."/>
            <person name="Martin F."/>
            <person name="Isakeit T."/>
            <person name="Cavanaugh K."/>
            <person name="Magill C."/>
            <person name="Michelmore R."/>
        </authorList>
    </citation>
    <scope>NUCLEOTIDE SEQUENCE [LARGE SCALE GENOMIC DNA]</scope>
    <source>
        <strain evidence="1">P6</strain>
    </source>
</reference>
<comment type="caution">
    <text evidence="1">The sequence shown here is derived from an EMBL/GenBank/DDBJ whole genome shotgun (WGS) entry which is preliminary data.</text>
</comment>
<dbReference type="Proteomes" id="UP001163321">
    <property type="component" value="Chromosome 3"/>
</dbReference>
<keyword evidence="2" id="KW-1185">Reference proteome</keyword>
<dbReference type="EMBL" id="CM047582">
    <property type="protein sequence ID" value="KAI9915554.1"/>
    <property type="molecule type" value="Genomic_DNA"/>
</dbReference>
<name>A0ACC0W9X5_9STRA</name>
<proteinExistence type="predicted"/>
<evidence type="ECO:0000313" key="1">
    <source>
        <dbReference type="EMBL" id="KAI9915554.1"/>
    </source>
</evidence>
<organism evidence="1 2">
    <name type="scientific">Peronosclerospora sorghi</name>
    <dbReference type="NCBI Taxonomy" id="230839"/>
    <lineage>
        <taxon>Eukaryota</taxon>
        <taxon>Sar</taxon>
        <taxon>Stramenopiles</taxon>
        <taxon>Oomycota</taxon>
        <taxon>Peronosporomycetes</taxon>
        <taxon>Peronosporales</taxon>
        <taxon>Peronosporaceae</taxon>
        <taxon>Peronosclerospora</taxon>
    </lineage>
</organism>
<accession>A0ACC0W9X5</accession>